<sequence length="199" mass="22827">MSSDKMTLWRKLIISTIGRNTFKQEVARKCLHNYTHKNVNITSKALNLNPINVTYNTVRCKTKKQYDSDDEDIKFDEDSSLSKDSKVVKFSTTSMRADVILKSALSVSRNKVEQMFYESKIRINGRKILKKSASVKIGDEVDVIKMVSPNNSDHLYVSRVEILNVAPKEESISVTARRFKHLLIDNYEDNPHKSAVENQ</sequence>
<dbReference type="Pfam" id="PF25818">
    <property type="entry name" value="MTRES1_C"/>
    <property type="match status" value="1"/>
</dbReference>
<dbReference type="CDD" id="cd00165">
    <property type="entry name" value="S4"/>
    <property type="match status" value="1"/>
</dbReference>
<dbReference type="GO" id="GO:0005739">
    <property type="term" value="C:mitochondrion"/>
    <property type="evidence" value="ECO:0007669"/>
    <property type="project" value="TreeGrafter"/>
</dbReference>
<dbReference type="PANTHER" id="PTHR13633:SF3">
    <property type="entry name" value="MITOCHONDRIAL TRANSCRIPTION RESCUE FACTOR 1"/>
    <property type="match status" value="1"/>
</dbReference>
<evidence type="ECO:0000259" key="2">
    <source>
        <dbReference type="Pfam" id="PF25818"/>
    </source>
</evidence>
<dbReference type="SUPFAM" id="SSF55174">
    <property type="entry name" value="Alpha-L RNA-binding motif"/>
    <property type="match status" value="1"/>
</dbReference>
<name>A0A8S0ZR70_ARCPL</name>
<dbReference type="Proteomes" id="UP000494106">
    <property type="component" value="Unassembled WGS sequence"/>
</dbReference>
<dbReference type="GO" id="GO:0003723">
    <property type="term" value="F:RNA binding"/>
    <property type="evidence" value="ECO:0007669"/>
    <property type="project" value="UniProtKB-KW"/>
</dbReference>
<reference evidence="3 4" key="1">
    <citation type="submission" date="2020-04" db="EMBL/GenBank/DDBJ databases">
        <authorList>
            <person name="Wallbank WR R."/>
            <person name="Pardo Diaz C."/>
            <person name="Kozak K."/>
            <person name="Martin S."/>
            <person name="Jiggins C."/>
            <person name="Moest M."/>
            <person name="Warren A I."/>
            <person name="Byers J.R.P. K."/>
            <person name="Montejo-Kovacevich G."/>
            <person name="Yen C E."/>
        </authorList>
    </citation>
    <scope>NUCLEOTIDE SEQUENCE [LARGE SCALE GENOMIC DNA]</scope>
</reference>
<dbReference type="PANTHER" id="PTHR13633">
    <property type="entry name" value="MITOCHONDRIAL TRANSCRIPTION RESCUE FACTOR 1"/>
    <property type="match status" value="1"/>
</dbReference>
<dbReference type="OrthoDB" id="4150at2759"/>
<evidence type="ECO:0000313" key="4">
    <source>
        <dbReference type="Proteomes" id="UP000494106"/>
    </source>
</evidence>
<organism evidence="3 4">
    <name type="scientific">Arctia plantaginis</name>
    <name type="common">Wood tiger moth</name>
    <name type="synonym">Phalaena plantaginis</name>
    <dbReference type="NCBI Taxonomy" id="874455"/>
    <lineage>
        <taxon>Eukaryota</taxon>
        <taxon>Metazoa</taxon>
        <taxon>Ecdysozoa</taxon>
        <taxon>Arthropoda</taxon>
        <taxon>Hexapoda</taxon>
        <taxon>Insecta</taxon>
        <taxon>Pterygota</taxon>
        <taxon>Neoptera</taxon>
        <taxon>Endopterygota</taxon>
        <taxon>Lepidoptera</taxon>
        <taxon>Glossata</taxon>
        <taxon>Ditrysia</taxon>
        <taxon>Noctuoidea</taxon>
        <taxon>Erebidae</taxon>
        <taxon>Arctiinae</taxon>
        <taxon>Arctia</taxon>
    </lineage>
</organism>
<dbReference type="AlphaFoldDB" id="A0A8S0ZR70"/>
<accession>A0A8S0ZR70</accession>
<evidence type="ECO:0000313" key="3">
    <source>
        <dbReference type="EMBL" id="CAB3235814.1"/>
    </source>
</evidence>
<comment type="caution">
    <text evidence="3">The sequence shown here is derived from an EMBL/GenBank/DDBJ whole genome shotgun (WGS) entry which is preliminary data.</text>
</comment>
<feature type="domain" description="Mitochondrial transcription rescue factor 1 C-terminal" evidence="2">
    <location>
        <begin position="92"/>
        <end position="183"/>
    </location>
</feature>
<dbReference type="EMBL" id="CADEBC010000485">
    <property type="protein sequence ID" value="CAB3235814.1"/>
    <property type="molecule type" value="Genomic_DNA"/>
</dbReference>
<gene>
    <name evidence="3" type="ORF">APLA_LOCUS6307</name>
</gene>
<dbReference type="InterPro" id="IPR036986">
    <property type="entry name" value="S4_RNA-bd_sf"/>
</dbReference>
<dbReference type="PROSITE" id="PS50889">
    <property type="entry name" value="S4"/>
    <property type="match status" value="1"/>
</dbReference>
<protein>
    <recommendedName>
        <fullName evidence="2">Mitochondrial transcription rescue factor 1 C-terminal domain-containing protein</fullName>
    </recommendedName>
</protein>
<evidence type="ECO:0000256" key="1">
    <source>
        <dbReference type="PROSITE-ProRule" id="PRU00182"/>
    </source>
</evidence>
<keyword evidence="4" id="KW-1185">Reference proteome</keyword>
<proteinExistence type="predicted"/>
<dbReference type="InterPro" id="IPR057896">
    <property type="entry name" value="MTRES1_C"/>
</dbReference>
<dbReference type="GO" id="GO:1903108">
    <property type="term" value="P:regulation of mitochondrial transcription"/>
    <property type="evidence" value="ECO:0007669"/>
    <property type="project" value="TreeGrafter"/>
</dbReference>
<keyword evidence="1" id="KW-0694">RNA-binding</keyword>
<dbReference type="Gene3D" id="3.10.290.10">
    <property type="entry name" value="RNA-binding S4 domain"/>
    <property type="match status" value="1"/>
</dbReference>